<name>F9WV02_TRYVY</name>
<protein>
    <submittedName>
        <fullName evidence="2">Uncharacterized protein</fullName>
    </submittedName>
</protein>
<feature type="compositionally biased region" description="Basic and acidic residues" evidence="1">
    <location>
        <begin position="151"/>
        <end position="160"/>
    </location>
</feature>
<organism evidence="2 3">
    <name type="scientific">Trypanosoma vivax (strain Y486)</name>
    <dbReference type="NCBI Taxonomy" id="1055687"/>
    <lineage>
        <taxon>Eukaryota</taxon>
        <taxon>Discoba</taxon>
        <taxon>Euglenozoa</taxon>
        <taxon>Kinetoplastea</taxon>
        <taxon>Metakinetoplastina</taxon>
        <taxon>Trypanosomatida</taxon>
        <taxon>Trypanosomatidae</taxon>
        <taxon>Trypanosoma</taxon>
        <taxon>Duttonella</taxon>
    </lineage>
</organism>
<keyword evidence="3" id="KW-1185">Reference proteome</keyword>
<evidence type="ECO:0000313" key="3">
    <source>
        <dbReference type="Proteomes" id="UP000009027"/>
    </source>
</evidence>
<evidence type="ECO:0000313" key="2">
    <source>
        <dbReference type="EMBL" id="CCD21402.1"/>
    </source>
</evidence>
<sequence length="261" mass="28231">MTTRCAACPAERRRCHCWARVLVPPLRGNGWGKSCRCRVHLRRRATASSAWARGAQALGGRSERETRARRARDSRRRRQTAVRRACGGRLAAVAPKTNRRRAGAAQPERNNATHAAHGSNKETATGGNSRANLLSASRVGTEAPRTSALVSREDRADSGRRGAAGDGSGTDNRRMDARVALVRQLTGTSGRTPRGGGVPVCRALHGDGTGTRSASAVWAHCQEDLHFPPQRHVALGIQPGSFSSKKAERCARCCWFWRSSP</sequence>
<proteinExistence type="predicted"/>
<dbReference type="EMBL" id="CAEX01007642">
    <property type="protein sequence ID" value="CCD21402.1"/>
    <property type="molecule type" value="Genomic_DNA"/>
</dbReference>
<gene>
    <name evidence="2" type="ORF">TvY486_0043030</name>
</gene>
<dbReference type="AlphaFoldDB" id="F9WV02"/>
<reference evidence="2 3" key="1">
    <citation type="journal article" date="2012" name="Proc. Natl. Acad. Sci. U.S.A.">
        <title>Antigenic diversity is generated by distinct evolutionary mechanisms in African trypanosome species.</title>
        <authorList>
            <person name="Jackson A.P."/>
            <person name="Berry A."/>
            <person name="Aslett M."/>
            <person name="Allison H.C."/>
            <person name="Burton P."/>
            <person name="Vavrova-Anderson J."/>
            <person name="Brown R."/>
            <person name="Browne H."/>
            <person name="Corton N."/>
            <person name="Hauser H."/>
            <person name="Gamble J."/>
            <person name="Gilderthorp R."/>
            <person name="Marcello L."/>
            <person name="McQuillan J."/>
            <person name="Otto T.D."/>
            <person name="Quail M.A."/>
            <person name="Sanders M.J."/>
            <person name="van Tonder A."/>
            <person name="Ginger M.L."/>
            <person name="Field M.C."/>
            <person name="Barry J.D."/>
            <person name="Hertz-Fowler C."/>
            <person name="Berriman M."/>
        </authorList>
    </citation>
    <scope>NUCLEOTIDE SEQUENCE</scope>
    <source>
        <strain evidence="2 3">Y486</strain>
    </source>
</reference>
<evidence type="ECO:0000256" key="1">
    <source>
        <dbReference type="SAM" id="MobiDB-lite"/>
    </source>
</evidence>
<feature type="compositionally biased region" description="Basic residues" evidence="1">
    <location>
        <begin position="69"/>
        <end position="81"/>
    </location>
</feature>
<feature type="compositionally biased region" description="Polar residues" evidence="1">
    <location>
        <begin position="121"/>
        <end position="135"/>
    </location>
</feature>
<dbReference type="Proteomes" id="UP000009027">
    <property type="component" value="Unassembled WGS sequence"/>
</dbReference>
<feature type="region of interest" description="Disordered" evidence="1">
    <location>
        <begin position="48"/>
        <end position="173"/>
    </location>
</feature>
<accession>F9WV02</accession>